<evidence type="ECO:0000313" key="7">
    <source>
        <dbReference type="Proteomes" id="UP000765802"/>
    </source>
</evidence>
<keyword evidence="7" id="KW-1185">Reference proteome</keyword>
<keyword evidence="3 5" id="KW-1133">Transmembrane helix</keyword>
<feature type="transmembrane region" description="Helical" evidence="5">
    <location>
        <begin position="80"/>
        <end position="107"/>
    </location>
</feature>
<evidence type="ECO:0000256" key="5">
    <source>
        <dbReference type="SAM" id="Phobius"/>
    </source>
</evidence>
<protein>
    <recommendedName>
        <fullName evidence="8">Prenyltransferase</fullName>
    </recommendedName>
</protein>
<feature type="transmembrane region" description="Helical" evidence="5">
    <location>
        <begin position="159"/>
        <end position="180"/>
    </location>
</feature>
<dbReference type="EMBL" id="MBUA01000012">
    <property type="protein sequence ID" value="MBC6490778.1"/>
    <property type="molecule type" value="Genomic_DNA"/>
</dbReference>
<feature type="transmembrane region" description="Helical" evidence="5">
    <location>
        <begin position="268"/>
        <end position="287"/>
    </location>
</feature>
<gene>
    <name evidence="6" type="ORF">BC349_07020</name>
</gene>
<dbReference type="Pfam" id="PF01040">
    <property type="entry name" value="UbiA"/>
    <property type="match status" value="1"/>
</dbReference>
<evidence type="ECO:0000256" key="3">
    <source>
        <dbReference type="ARBA" id="ARBA00022989"/>
    </source>
</evidence>
<evidence type="ECO:0000256" key="4">
    <source>
        <dbReference type="ARBA" id="ARBA00023136"/>
    </source>
</evidence>
<dbReference type="Proteomes" id="UP000765802">
    <property type="component" value="Unassembled WGS sequence"/>
</dbReference>
<name>A0ABR7M820_9BACT</name>
<keyword evidence="2 5" id="KW-0812">Transmembrane</keyword>
<comment type="caution">
    <text evidence="6">The sequence shown here is derived from an EMBL/GenBank/DDBJ whole genome shotgun (WGS) entry which is preliminary data.</text>
</comment>
<evidence type="ECO:0000256" key="1">
    <source>
        <dbReference type="ARBA" id="ARBA00004141"/>
    </source>
</evidence>
<feature type="transmembrane region" description="Helical" evidence="5">
    <location>
        <begin position="6"/>
        <end position="28"/>
    </location>
</feature>
<comment type="subcellular location">
    <subcellularLocation>
        <location evidence="1">Membrane</location>
        <topology evidence="1">Multi-pass membrane protein</topology>
    </subcellularLocation>
</comment>
<sequence>MIIKTSTIQLLRLPFSFFLLPVYLFALGQTVQTDWWMALLVFLILHLLVYPASNGYNSYMDRDQTPVGGLRHPLQPTRQLWSLVLGMDILAVLLGWLVSGWFALGVLMYILASRAYSSRQIRLKKYPLTGFLVVVVCQGALVFWLTYHGVDPRQPLEVPVTGCLASSLLIAGAYPLTQVYQHQADAADGVRTISMMAGTRGTFILSALLFNMAFLVLGLHFGLQLELDRFGVLLFCFMPVLVYFVLWTAKVWKDPAEASFDNLMRMNLLSSACSVIGFGILVIWKLFD</sequence>
<dbReference type="InterPro" id="IPR000537">
    <property type="entry name" value="UbiA_prenyltransferase"/>
</dbReference>
<evidence type="ECO:0000313" key="6">
    <source>
        <dbReference type="EMBL" id="MBC6490778.1"/>
    </source>
</evidence>
<proteinExistence type="predicted"/>
<feature type="transmembrane region" description="Helical" evidence="5">
    <location>
        <begin position="35"/>
        <end position="53"/>
    </location>
</feature>
<feature type="transmembrane region" description="Helical" evidence="5">
    <location>
        <begin position="128"/>
        <end position="147"/>
    </location>
</feature>
<accession>A0ABR7M820</accession>
<evidence type="ECO:0000256" key="2">
    <source>
        <dbReference type="ARBA" id="ARBA00022692"/>
    </source>
</evidence>
<organism evidence="6 7">
    <name type="scientific">Flavihumibacter stibioxidans</name>
    <dbReference type="NCBI Taxonomy" id="1834163"/>
    <lineage>
        <taxon>Bacteria</taxon>
        <taxon>Pseudomonadati</taxon>
        <taxon>Bacteroidota</taxon>
        <taxon>Chitinophagia</taxon>
        <taxon>Chitinophagales</taxon>
        <taxon>Chitinophagaceae</taxon>
        <taxon>Flavihumibacter</taxon>
    </lineage>
</organism>
<feature type="transmembrane region" description="Helical" evidence="5">
    <location>
        <begin position="229"/>
        <end position="247"/>
    </location>
</feature>
<dbReference type="RefSeq" id="WP_187256132.1">
    <property type="nucleotide sequence ID" value="NZ_JBHULF010000014.1"/>
</dbReference>
<keyword evidence="4 5" id="KW-0472">Membrane</keyword>
<reference evidence="6 7" key="1">
    <citation type="submission" date="2016-07" db="EMBL/GenBank/DDBJ databases">
        <title>Genome analysis of Flavihumibacter stibioxidans YS-17.</title>
        <authorList>
            <person name="Shi K."/>
            <person name="Han Y."/>
            <person name="Wang G."/>
        </authorList>
    </citation>
    <scope>NUCLEOTIDE SEQUENCE [LARGE SCALE GENOMIC DNA]</scope>
    <source>
        <strain evidence="6 7">YS-17</strain>
    </source>
</reference>
<evidence type="ECO:0008006" key="8">
    <source>
        <dbReference type="Google" id="ProtNLM"/>
    </source>
</evidence>
<feature type="transmembrane region" description="Helical" evidence="5">
    <location>
        <begin position="201"/>
        <end position="223"/>
    </location>
</feature>